<dbReference type="Pfam" id="PF04198">
    <property type="entry name" value="Sugar-bind"/>
    <property type="match status" value="1"/>
</dbReference>
<gene>
    <name evidence="7" type="ORF">ATN88_21950</name>
</gene>
<protein>
    <submittedName>
        <fullName evidence="7">DNA-binding protein</fullName>
    </submittedName>
</protein>
<evidence type="ECO:0000259" key="6">
    <source>
        <dbReference type="Pfam" id="PF13518"/>
    </source>
</evidence>
<dbReference type="Gene3D" id="1.10.10.60">
    <property type="entry name" value="Homeodomain-like"/>
    <property type="match status" value="1"/>
</dbReference>
<feature type="domain" description="Insertion element IS150 protein InsJ-like helix-turn-helix" evidence="6">
    <location>
        <begin position="25"/>
        <end position="61"/>
    </location>
</feature>
<dbReference type="InterPro" id="IPR007324">
    <property type="entry name" value="Sugar-bd_dom_put"/>
</dbReference>
<dbReference type="RefSeq" id="WP_067419379.1">
    <property type="nucleotide sequence ID" value="NZ_LNTY01000051.1"/>
</dbReference>
<accession>A0A135I4Y0</accession>
<dbReference type="AlphaFoldDB" id="A0A135I4Y0"/>
<dbReference type="InterPro" id="IPR055247">
    <property type="entry name" value="InsJ-like_HTH"/>
</dbReference>
<dbReference type="EMBL" id="LNTY01000051">
    <property type="protein sequence ID" value="KXF80485.1"/>
    <property type="molecule type" value="Genomic_DNA"/>
</dbReference>
<sequence>MITTRALSSNFESLLDDTNLLTEIAILYYQQNTTQEEISKKFGISRAKVSRLLRRAREEGIVEISVKFHPVHSAQLEQRLMERFNLKRALIALDQPSVQEQRTQVATLVSSFLDGSLQDGMVVAVGQGQNVAAIADHPGLVSHRNARFVCAIGGTHRSGDIINADHICRRLAKKFGGSSETLYAPAYVDTPAIRDVFIHHPNIAETLSQARKAEFALVGIGDMDENSHMVKLGCFSAKEFVEARINDGIVGDIGGFDFFKLDGSRANTLMRDRVVGLEMIDLARIPNVIAMASESRKALSILGALKTGTIDVLATSASCAMALLNMVDAEQSFK</sequence>
<keyword evidence="8" id="KW-1185">Reference proteome</keyword>
<reference evidence="7 8" key="1">
    <citation type="submission" date="2015-11" db="EMBL/GenBank/DDBJ databases">
        <title>Genomic Taxonomy of the Vibrionaceae.</title>
        <authorList>
            <person name="Gomez-Gil B."/>
            <person name="Enciso-Ibarra J."/>
        </authorList>
    </citation>
    <scope>NUCLEOTIDE SEQUENCE [LARGE SCALE GENOMIC DNA]</scope>
    <source>
        <strain evidence="7 8">CAIM 912</strain>
    </source>
</reference>
<evidence type="ECO:0000313" key="7">
    <source>
        <dbReference type="EMBL" id="KXF80485.1"/>
    </source>
</evidence>
<evidence type="ECO:0000256" key="1">
    <source>
        <dbReference type="ARBA" id="ARBA00010466"/>
    </source>
</evidence>
<dbReference type="GO" id="GO:0003677">
    <property type="term" value="F:DNA binding"/>
    <property type="evidence" value="ECO:0007669"/>
    <property type="project" value="UniProtKB-KW"/>
</dbReference>
<dbReference type="InterPro" id="IPR037171">
    <property type="entry name" value="NagB/RpiA_transferase-like"/>
</dbReference>
<evidence type="ECO:0000256" key="2">
    <source>
        <dbReference type="ARBA" id="ARBA00023015"/>
    </source>
</evidence>
<dbReference type="GO" id="GO:0030246">
    <property type="term" value="F:carbohydrate binding"/>
    <property type="evidence" value="ECO:0007669"/>
    <property type="project" value="InterPro"/>
</dbReference>
<comment type="caution">
    <text evidence="7">The sequence shown here is derived from an EMBL/GenBank/DDBJ whole genome shotgun (WGS) entry which is preliminary data.</text>
</comment>
<evidence type="ECO:0000256" key="3">
    <source>
        <dbReference type="ARBA" id="ARBA00023125"/>
    </source>
</evidence>
<dbReference type="PANTHER" id="PTHR34294:SF12">
    <property type="entry name" value="SUGAR-BINDING TRANSCRIPTIONAL REGULATOR"/>
    <property type="match status" value="1"/>
</dbReference>
<dbReference type="PANTHER" id="PTHR34294">
    <property type="entry name" value="TRANSCRIPTIONAL REGULATOR-RELATED"/>
    <property type="match status" value="1"/>
</dbReference>
<evidence type="ECO:0000256" key="4">
    <source>
        <dbReference type="ARBA" id="ARBA00023163"/>
    </source>
</evidence>
<dbReference type="SUPFAM" id="SSF100950">
    <property type="entry name" value="NagB/RpiA/CoA transferase-like"/>
    <property type="match status" value="1"/>
</dbReference>
<keyword evidence="2" id="KW-0805">Transcription regulation</keyword>
<name>A0A135I4Y0_9GAMM</name>
<evidence type="ECO:0000313" key="8">
    <source>
        <dbReference type="Proteomes" id="UP000070529"/>
    </source>
</evidence>
<comment type="similarity">
    <text evidence="1">Belongs to the SorC transcriptional regulatory family.</text>
</comment>
<evidence type="ECO:0000259" key="5">
    <source>
        <dbReference type="Pfam" id="PF04198"/>
    </source>
</evidence>
<dbReference type="OrthoDB" id="8339232at2"/>
<feature type="domain" description="Sugar-binding" evidence="5">
    <location>
        <begin position="71"/>
        <end position="325"/>
    </location>
</feature>
<organism evidence="7 8">
    <name type="scientific">Enterovibrio coralii</name>
    <dbReference type="NCBI Taxonomy" id="294935"/>
    <lineage>
        <taxon>Bacteria</taxon>
        <taxon>Pseudomonadati</taxon>
        <taxon>Pseudomonadota</taxon>
        <taxon>Gammaproteobacteria</taxon>
        <taxon>Vibrionales</taxon>
        <taxon>Vibrionaceae</taxon>
        <taxon>Enterovibrio</taxon>
    </lineage>
</organism>
<dbReference type="Proteomes" id="UP000070529">
    <property type="component" value="Unassembled WGS sequence"/>
</dbReference>
<dbReference type="SUPFAM" id="SSF46689">
    <property type="entry name" value="Homeodomain-like"/>
    <property type="match status" value="1"/>
</dbReference>
<dbReference type="Gene3D" id="3.40.50.1360">
    <property type="match status" value="1"/>
</dbReference>
<dbReference type="InterPro" id="IPR009057">
    <property type="entry name" value="Homeodomain-like_sf"/>
</dbReference>
<dbReference type="InterPro" id="IPR051054">
    <property type="entry name" value="SorC_transcr_regulators"/>
</dbReference>
<proteinExistence type="inferred from homology"/>
<keyword evidence="4" id="KW-0804">Transcription</keyword>
<keyword evidence="3 7" id="KW-0238">DNA-binding</keyword>
<dbReference type="Pfam" id="PF13518">
    <property type="entry name" value="HTH_28"/>
    <property type="match status" value="1"/>
</dbReference>
<dbReference type="STRING" id="294935.ATN88_21950"/>